<dbReference type="InterPro" id="IPR003615">
    <property type="entry name" value="HNH_nuc"/>
</dbReference>
<keyword evidence="5" id="KW-0378">Hydrolase</keyword>
<dbReference type="Gene3D" id="2.30.280.20">
    <property type="match status" value="1"/>
</dbReference>
<feature type="domain" description="Restriction endonuclease AspBHI N-terminal" evidence="3">
    <location>
        <begin position="52"/>
        <end position="207"/>
    </location>
</feature>
<dbReference type="Pfam" id="PF13391">
    <property type="entry name" value="HNH_2"/>
    <property type="match status" value="1"/>
</dbReference>
<dbReference type="Pfam" id="PF26340">
    <property type="entry name" value="DNA-SBD_ScoMcrA"/>
    <property type="match status" value="1"/>
</dbReference>
<name>A0ABV2Z1B6_9ACTN</name>
<feature type="domain" description="HNH nuclease" evidence="2">
    <location>
        <begin position="462"/>
        <end position="515"/>
    </location>
</feature>
<keyword evidence="5" id="KW-0255">Endonuclease</keyword>
<feature type="region of interest" description="Disordered" evidence="1">
    <location>
        <begin position="211"/>
        <end position="260"/>
    </location>
</feature>
<dbReference type="GO" id="GO:0004519">
    <property type="term" value="F:endonuclease activity"/>
    <property type="evidence" value="ECO:0007669"/>
    <property type="project" value="UniProtKB-KW"/>
</dbReference>
<dbReference type="RefSeq" id="WP_051739921.1">
    <property type="nucleotide sequence ID" value="NZ_JBEZVI010000012.1"/>
</dbReference>
<keyword evidence="5" id="KW-0540">Nuclease</keyword>
<dbReference type="EMBL" id="JBEZVI010000012">
    <property type="protein sequence ID" value="MEU3711792.1"/>
    <property type="molecule type" value="Genomic_DNA"/>
</dbReference>
<gene>
    <name evidence="5" type="ORF">AB0E61_17040</name>
</gene>
<evidence type="ECO:0000259" key="2">
    <source>
        <dbReference type="Pfam" id="PF13391"/>
    </source>
</evidence>
<dbReference type="InterPro" id="IPR058813">
    <property type="entry name" value="DNA-SBD_ScoMcrA"/>
</dbReference>
<evidence type="ECO:0000256" key="1">
    <source>
        <dbReference type="SAM" id="MobiDB-lite"/>
    </source>
</evidence>
<organism evidence="5 6">
    <name type="scientific">Streptomyces catenulae</name>
    <dbReference type="NCBI Taxonomy" id="66875"/>
    <lineage>
        <taxon>Bacteria</taxon>
        <taxon>Bacillati</taxon>
        <taxon>Actinomycetota</taxon>
        <taxon>Actinomycetes</taxon>
        <taxon>Kitasatosporales</taxon>
        <taxon>Streptomycetaceae</taxon>
        <taxon>Streptomyces</taxon>
    </lineage>
</organism>
<evidence type="ECO:0000313" key="6">
    <source>
        <dbReference type="Proteomes" id="UP001550853"/>
    </source>
</evidence>
<proteinExistence type="predicted"/>
<accession>A0ABV2Z1B6</accession>
<evidence type="ECO:0000259" key="4">
    <source>
        <dbReference type="Pfam" id="PF26340"/>
    </source>
</evidence>
<protein>
    <submittedName>
        <fullName evidence="5">HNH endonuclease</fullName>
    </submittedName>
</protein>
<dbReference type="Pfam" id="PF18062">
    <property type="entry name" value="RE_AspBHI_N"/>
    <property type="match status" value="1"/>
</dbReference>
<comment type="caution">
    <text evidence="5">The sequence shown here is derived from an EMBL/GenBank/DDBJ whole genome shotgun (WGS) entry which is preliminary data.</text>
</comment>
<evidence type="ECO:0000259" key="3">
    <source>
        <dbReference type="Pfam" id="PF18062"/>
    </source>
</evidence>
<reference evidence="5 6" key="1">
    <citation type="submission" date="2024-06" db="EMBL/GenBank/DDBJ databases">
        <title>The Natural Products Discovery Center: Release of the First 8490 Sequenced Strains for Exploring Actinobacteria Biosynthetic Diversity.</title>
        <authorList>
            <person name="Kalkreuter E."/>
            <person name="Kautsar S.A."/>
            <person name="Yang D."/>
            <person name="Bader C.D."/>
            <person name="Teijaro C.N."/>
            <person name="Fluegel L."/>
            <person name="Davis C.M."/>
            <person name="Simpson J.R."/>
            <person name="Lauterbach L."/>
            <person name="Steele A.D."/>
            <person name="Gui C."/>
            <person name="Meng S."/>
            <person name="Li G."/>
            <person name="Viehrig K."/>
            <person name="Ye F."/>
            <person name="Su P."/>
            <person name="Kiefer A.F."/>
            <person name="Nichols A."/>
            <person name="Cepeda A.J."/>
            <person name="Yan W."/>
            <person name="Fan B."/>
            <person name="Jiang Y."/>
            <person name="Adhikari A."/>
            <person name="Zheng C.-J."/>
            <person name="Schuster L."/>
            <person name="Cowan T.M."/>
            <person name="Smanski M.J."/>
            <person name="Chevrette M.G."/>
            <person name="De Carvalho L.P.S."/>
            <person name="Shen B."/>
        </authorList>
    </citation>
    <scope>NUCLEOTIDE SEQUENCE [LARGE SCALE GENOMIC DNA]</scope>
    <source>
        <strain evidence="5 6">NPDC033039</strain>
    </source>
</reference>
<keyword evidence="6" id="KW-1185">Reference proteome</keyword>
<dbReference type="InterPro" id="IPR041409">
    <property type="entry name" value="RE_AspBHI_N"/>
</dbReference>
<feature type="region of interest" description="Disordered" evidence="1">
    <location>
        <begin position="417"/>
        <end position="439"/>
    </location>
</feature>
<sequence>MAVVQGYPNIHHATASAVLPQIQLSKGINPIAKVKADGRLRRPAILIRSSPLKAGSAETPWHDVFDLDNGRIRYFGDHRATHTEPVGRTQGNAVLLQAVQDHRSDDEEGRAAAAPLLVFTSVARNGTHKGYVRFCGVAVIETVEKVMAEDGGRPWPNYCYDLSLLDLSAEDDRLDWTWIESRGTPGMSTRDTLAYAPHSWQRWVEEGHTALHRVRHRPSRPTVGEGLPGSGSEPESTASVPEPRQSGGSRPAAPGPPGVLEELTSDLLIERLRTLKVHQNNGRPSRHKPLAVLWGISKVAAGEPPRAPWPRFREEVGGLMAEFGAPGSSVTPEYPFWHLRTSRLWEVNGVPPEHTAAIRAATFDRFGAEAGLSEQAERLLGDDVVRSEAIAVLRETFLDDVDQDALLARLELSGYTTASGTVPDEESTGSAGPAARRTDVTSRVVRDPALVRTVKNLHHDRCQFCDLQLRTRTGTYSQAAHIRGLGQPHNGPDVLSNLLVLCPNDHVRFDTLALYVDADDVVRETADGTRAGVLRRHEKHRIDAAYLRYHRALCGRESGRGAEEGDTASA</sequence>
<dbReference type="Proteomes" id="UP001550853">
    <property type="component" value="Unassembled WGS sequence"/>
</dbReference>
<feature type="domain" description="ScoMcrA-like DNA sulfur-binding" evidence="4">
    <location>
        <begin position="267"/>
        <end position="414"/>
    </location>
</feature>
<evidence type="ECO:0000313" key="5">
    <source>
        <dbReference type="EMBL" id="MEU3711792.1"/>
    </source>
</evidence>
<dbReference type="CDD" id="cd00085">
    <property type="entry name" value="HNHc"/>
    <property type="match status" value="1"/>
</dbReference>